<evidence type="ECO:0000313" key="1">
    <source>
        <dbReference type="EMBL" id="KAF9418294.1"/>
    </source>
</evidence>
<sequence length="1894" mass="221100">MECSLVRAVRYPHQALEMAHLRLAEVVMGQHWAKSWQITDPYTYTAAPHSPWFEPRPLNCFTFLWKHIRKNLGERHKDLNMKVHEATIKRVDFDEIKQTPEESDVDKLFKIAVASKYMNIEYIIDVLKCGDPLYISKALKCDWIYGDNYAHIINPRNLQNDIIPYMSIKMKKKMLTAISMHIRNESRAVEFYNYCVEIGCYEIMTVEEKETWALQQIASEKEILGKGQDYLWYKFINFEKAFKEMKRLVMITPNRSKRADMILILIESAKTQRDLETLLKYFYERHINEQKHVKENFLDKVLRYFNVYEFDKDCWEALNIMFHNLEVYSSTDYISKNEYRLIADVAKECLRYFNTLLDEEKLWHKEAQAIVHALFQLGDLNFKVDLMKKFAPSEATINHSEIDEKLLRIQMAICSHILYSRPPIPLECTFMYLKGDYVPFCLPIFNALLSNLPVPLCMDFVENLLNKPVSIQKHGIRLAFECFNTENFNTVILSAWNKTKNVSLRLVIFDALYSKISSLPSGQEALFETLKSIILRLQPDDDDEIFNIIKSNKLPEHLVVETIEMAWKVVSQFPPKLTNLIRMQDLIICITNRIHQIRQDIVSEIVDTFVASVFKPHEVETKDKLSYEAISLIDSKWQLTVNFLTYVDENNLDKKIEVTKLILMKSFKPQNYGSIKNRHDLIDIGISFISQLEDSSYNQAPTRYITINKLMQSVIETLQTVFATEEIYILIWKLQLGIVARKTIIKPVNEIAANIFARELGNLVKEFIDKELFFNSFLSQINYVLQDKIQHVCRELLLFEMTEIYWLVLYLLPVYSLEINRDDYVYITTKLNNENNKEMRFYMYNTQAGPGKDEATINHSEIDEKLLRIQMAICSHILYSRPPIPLECTFMYLKGDYVPFCLPIFNALLSNLPVPLCMDFVENLLNKPVSIQKHGIRLAFECFNTENFNTVILSAWNKTKNVSLRLVIFDALYSKISSLPSGQEALFETLKSIILRLQPDDDDEIFNIIKSNKLPEHLVVETIEMAWKVVSQFPPKLTNLIRMQDLIICITNRIHQIRQDIVSEIVDTFVALVFKPHEEETKDKLSYEAISLIDSKWQLTASFLTYVDENNLDKKIEVTKLILMKSFKPQNYGSIKNRHDLIDIGISFISQLEDASYNQAPTRYVTINKLMQSVIETLQTVFATEEIYILIWKLQLGIVARKTIIKPVNEIAANIFARELGNLVKEFIDKELFFNSFLSQINYVLQDKIEHVCRELLSFEMTEIYWLVLYLLPVYSLEKNRDDYVYITTMLNNIQHRIEMIILTGKNLGERHKDLNSKVHEATAKRVDFDEIKQKPEESDADKLFKIAVASKYMNIEYIIDVLKCGDPLYISKALRCEWIYGDNYAHIINPHEEKLWHKEAQAIVHALFQLGDLNFKVDLMKKFAPSEATIDHSEIDEKLLHIQMAICSHILYSRPPIPLECTLMYIKGDYVPFCLPIFDALLSNLPLPLCIHFVENLLNKPVSIQKHGIRLVIGCLNVEKFNTVILSAWNKTKNVSLRVAIFDALYSKISTLPSGQEALFETLKSIILRLRPDDDDKIFNIINSNELPEHLVVETIETAWKVVSQFPPKLSNLNRMRDLINCITNRIHQIRQDIVSEIVDTFVALVFKPHEEETKDKLSYEAISLIHSKWQLTVNFLTYVDENNLDKKIEVTKLILMKCFKPQKYGSVENKHDLIDIGTSFISQLEDASYNQAPSRYVTINKLMQSVIETLQTVFAMKEIYILIWKLQLGIVARKTIIKPVNEIAANIFARELGNLVKEFIDKELFFNSFLTRINDVLQDKIQHVCRELLSFEMTEIYWLVLHLLPVYSLERDRDDYVYITTKLNNVNNEEIRFYICTIDKLVPGKEFITASR</sequence>
<keyword evidence="2" id="KW-1185">Reference proteome</keyword>
<evidence type="ECO:0000313" key="2">
    <source>
        <dbReference type="Proteomes" id="UP000648187"/>
    </source>
</evidence>
<gene>
    <name evidence="1" type="ORF">HW555_004827</name>
</gene>
<organism evidence="1 2">
    <name type="scientific">Spodoptera exigua</name>
    <name type="common">Beet armyworm</name>
    <name type="synonym">Noctua fulgens</name>
    <dbReference type="NCBI Taxonomy" id="7107"/>
    <lineage>
        <taxon>Eukaryota</taxon>
        <taxon>Metazoa</taxon>
        <taxon>Ecdysozoa</taxon>
        <taxon>Arthropoda</taxon>
        <taxon>Hexapoda</taxon>
        <taxon>Insecta</taxon>
        <taxon>Pterygota</taxon>
        <taxon>Neoptera</taxon>
        <taxon>Endopterygota</taxon>
        <taxon>Lepidoptera</taxon>
        <taxon>Glossata</taxon>
        <taxon>Ditrysia</taxon>
        <taxon>Noctuoidea</taxon>
        <taxon>Noctuidae</taxon>
        <taxon>Amphipyrinae</taxon>
        <taxon>Spodoptera</taxon>
    </lineage>
</organism>
<accession>A0A835GI84</accession>
<reference evidence="1" key="1">
    <citation type="submission" date="2020-08" db="EMBL/GenBank/DDBJ databases">
        <title>Spodoptera exigua strain:BAW_Kor-Di-RS1 Genome sequencing and assembly.</title>
        <authorList>
            <person name="Kim J."/>
            <person name="Nam H.Y."/>
            <person name="Kwon M."/>
            <person name="Choi J.H."/>
            <person name="Cho S.R."/>
            <person name="Kim G.-H."/>
        </authorList>
    </citation>
    <scope>NUCLEOTIDE SEQUENCE</scope>
    <source>
        <strain evidence="1">BAW_Kor-Di-RS1</strain>
        <tissue evidence="1">Whole-body</tissue>
    </source>
</reference>
<name>A0A835GI84_SPOEX</name>
<comment type="caution">
    <text evidence="1">The sequence shown here is derived from an EMBL/GenBank/DDBJ whole genome shotgun (WGS) entry which is preliminary data.</text>
</comment>
<dbReference type="EMBL" id="JACKWZ010000057">
    <property type="protein sequence ID" value="KAF9418294.1"/>
    <property type="molecule type" value="Genomic_DNA"/>
</dbReference>
<protein>
    <submittedName>
        <fullName evidence="1">Uncharacterized protein</fullName>
    </submittedName>
</protein>
<proteinExistence type="predicted"/>
<dbReference type="Proteomes" id="UP000648187">
    <property type="component" value="Unassembled WGS sequence"/>
</dbReference>